<dbReference type="InterPro" id="IPR014001">
    <property type="entry name" value="Helicase_ATP-bd"/>
</dbReference>
<accession>A0A1C7M0V6</accession>
<dbReference type="GO" id="GO:0005829">
    <property type="term" value="C:cytosol"/>
    <property type="evidence" value="ECO:0007669"/>
    <property type="project" value="TreeGrafter"/>
</dbReference>
<evidence type="ECO:0000256" key="8">
    <source>
        <dbReference type="ARBA" id="ARBA00023242"/>
    </source>
</evidence>
<dbReference type="OMA" id="NECTDRS"/>
<evidence type="ECO:0000313" key="19">
    <source>
        <dbReference type="Proteomes" id="UP000092993"/>
    </source>
</evidence>
<dbReference type="PROSITE" id="PS51192">
    <property type="entry name" value="HELICASE_ATP_BIND_1"/>
    <property type="match status" value="1"/>
</dbReference>
<dbReference type="GO" id="GO:0003723">
    <property type="term" value="F:RNA binding"/>
    <property type="evidence" value="ECO:0007669"/>
    <property type="project" value="UniProtKB-KW"/>
</dbReference>
<feature type="compositionally biased region" description="Basic residues" evidence="14">
    <location>
        <begin position="404"/>
        <end position="414"/>
    </location>
</feature>
<dbReference type="GO" id="GO:0042254">
    <property type="term" value="P:ribosome biogenesis"/>
    <property type="evidence" value="ECO:0007669"/>
    <property type="project" value="UniProtKB-KW"/>
</dbReference>
<feature type="domain" description="Helicase C-terminal" evidence="16">
    <location>
        <begin position="237"/>
        <end position="381"/>
    </location>
</feature>
<feature type="region of interest" description="Disordered" evidence="14">
    <location>
        <begin position="397"/>
        <end position="425"/>
    </location>
</feature>
<dbReference type="InterPro" id="IPR044765">
    <property type="entry name" value="DDX47/Rrp3_DEADc"/>
</dbReference>
<dbReference type="SMART" id="SM00490">
    <property type="entry name" value="HELICc"/>
    <property type="match status" value="1"/>
</dbReference>
<dbReference type="GO" id="GO:0016787">
    <property type="term" value="F:hydrolase activity"/>
    <property type="evidence" value="ECO:0007669"/>
    <property type="project" value="UniProtKB-KW"/>
</dbReference>
<proteinExistence type="inferred from homology"/>
<dbReference type="PROSITE" id="PS51195">
    <property type="entry name" value="Q_MOTIF"/>
    <property type="match status" value="1"/>
</dbReference>
<gene>
    <name evidence="18" type="primary">rrp3</name>
    <name evidence="18" type="ORF">A0H81_09588</name>
</gene>
<evidence type="ECO:0000256" key="13">
    <source>
        <dbReference type="RuleBase" id="RU000492"/>
    </source>
</evidence>
<keyword evidence="7" id="KW-0694">RNA-binding</keyword>
<evidence type="ECO:0000256" key="14">
    <source>
        <dbReference type="SAM" id="MobiDB-lite"/>
    </source>
</evidence>
<keyword evidence="19" id="KW-1185">Reference proteome</keyword>
<dbReference type="PANTHER" id="PTHR47959">
    <property type="entry name" value="ATP-DEPENDENT RNA HELICASE RHLE-RELATED"/>
    <property type="match status" value="1"/>
</dbReference>
<evidence type="ECO:0000259" key="16">
    <source>
        <dbReference type="PROSITE" id="PS51194"/>
    </source>
</evidence>
<dbReference type="PANTHER" id="PTHR47959:SF24">
    <property type="entry name" value="ATP-DEPENDENT RNA HELICASE"/>
    <property type="match status" value="1"/>
</dbReference>
<comment type="similarity">
    <text evidence="9">Belongs to the DEAD box helicase family. DDX47/RRP3 subfamily.</text>
</comment>
<dbReference type="InterPro" id="IPR011545">
    <property type="entry name" value="DEAD/DEAH_box_helicase_dom"/>
</dbReference>
<dbReference type="PROSITE" id="PS51194">
    <property type="entry name" value="HELICASE_CTER"/>
    <property type="match status" value="1"/>
</dbReference>
<dbReference type="GO" id="GO:0003724">
    <property type="term" value="F:RNA helicase activity"/>
    <property type="evidence" value="ECO:0007669"/>
    <property type="project" value="InterPro"/>
</dbReference>
<dbReference type="InterPro" id="IPR001650">
    <property type="entry name" value="Helicase_C-like"/>
</dbReference>
<keyword evidence="6 13" id="KW-0067">ATP-binding</keyword>
<evidence type="ECO:0000259" key="17">
    <source>
        <dbReference type="PROSITE" id="PS51195"/>
    </source>
</evidence>
<dbReference type="CDD" id="cd18787">
    <property type="entry name" value="SF2_C_DEAD"/>
    <property type="match status" value="1"/>
</dbReference>
<keyword evidence="8" id="KW-0539">Nucleus</keyword>
<dbReference type="Gene3D" id="3.40.50.300">
    <property type="entry name" value="P-loop containing nucleotide triphosphate hydrolases"/>
    <property type="match status" value="2"/>
</dbReference>
<organism evidence="18 19">
    <name type="scientific">Grifola frondosa</name>
    <name type="common">Maitake</name>
    <name type="synonym">Polyporus frondosus</name>
    <dbReference type="NCBI Taxonomy" id="5627"/>
    <lineage>
        <taxon>Eukaryota</taxon>
        <taxon>Fungi</taxon>
        <taxon>Dikarya</taxon>
        <taxon>Basidiomycota</taxon>
        <taxon>Agaricomycotina</taxon>
        <taxon>Agaricomycetes</taxon>
        <taxon>Polyporales</taxon>
        <taxon>Grifolaceae</taxon>
        <taxon>Grifola</taxon>
    </lineage>
</organism>
<evidence type="ECO:0000313" key="18">
    <source>
        <dbReference type="EMBL" id="OBZ70067.1"/>
    </source>
</evidence>
<evidence type="ECO:0000256" key="6">
    <source>
        <dbReference type="ARBA" id="ARBA00022840"/>
    </source>
</evidence>
<feature type="short sequence motif" description="Q motif" evidence="12">
    <location>
        <begin position="7"/>
        <end position="35"/>
    </location>
</feature>
<dbReference type="GO" id="GO:0005524">
    <property type="term" value="F:ATP binding"/>
    <property type="evidence" value="ECO:0007669"/>
    <property type="project" value="UniProtKB-KW"/>
</dbReference>
<name>A0A1C7M0V6_GRIFR</name>
<dbReference type="InterPro" id="IPR050079">
    <property type="entry name" value="DEAD_box_RNA_helicase"/>
</dbReference>
<dbReference type="SMART" id="SM00487">
    <property type="entry name" value="DEXDc"/>
    <property type="match status" value="1"/>
</dbReference>
<evidence type="ECO:0000256" key="11">
    <source>
        <dbReference type="ARBA" id="ARBA00024398"/>
    </source>
</evidence>
<dbReference type="EMBL" id="LUGG01000014">
    <property type="protein sequence ID" value="OBZ70067.1"/>
    <property type="molecule type" value="Genomic_DNA"/>
</dbReference>
<feature type="domain" description="DEAD-box RNA helicase Q" evidence="17">
    <location>
        <begin position="7"/>
        <end position="35"/>
    </location>
</feature>
<comment type="subcellular location">
    <subcellularLocation>
        <location evidence="1">Nucleus</location>
    </subcellularLocation>
</comment>
<dbReference type="GO" id="GO:0010467">
    <property type="term" value="P:gene expression"/>
    <property type="evidence" value="ECO:0007669"/>
    <property type="project" value="UniProtKB-ARBA"/>
</dbReference>
<keyword evidence="4 13" id="KW-0378">Hydrolase</keyword>
<dbReference type="InterPro" id="IPR014014">
    <property type="entry name" value="RNA_helicase_DEAD_Q_motif"/>
</dbReference>
<dbReference type="InterPro" id="IPR000629">
    <property type="entry name" value="RNA-helicase_DEAD-box_CS"/>
</dbReference>
<dbReference type="PROSITE" id="PS00039">
    <property type="entry name" value="DEAD_ATP_HELICASE"/>
    <property type="match status" value="1"/>
</dbReference>
<dbReference type="CDD" id="cd17954">
    <property type="entry name" value="DEADc_DDX47"/>
    <property type="match status" value="1"/>
</dbReference>
<sequence length="533" mass="59851">MADDTGVTFESLGLNEQLLSAIARLRYKAPTDIQRECLPHALSGRDIIGLAPTGSGKTAAFAIPIIQKLWDAPQGLFACVLAPTRELAYQISAQFEALGEAIGIRCLVVVGGEVDRVAQAIALAKRPHILVATPGRLADHIRSTKGFSLRTLKFLVLDEADRLLDLDFGTHIDELLKAIPKERTTYLFSATMTTKVSKLQRASLTDPVRIETSTSRHTVATLQQYYVLCPLPQKEALLVHLVNTLSQNSMIIFSRTISGVQRLSIILRILDFSVVPLHGELTQSQRLGALNMFKSGKRTVLIATDIASRGLDIPLVDVVINYDVPMHSKDYIHRVGRTARAGRAGKAILIVTQYDVECLQRLENTLDKKLELWPTDKNEMMLIRARVDEAGRVAATELRDKGRREKPKGRRKEKRNVDDRDRDDDILEAGMPSVLPQHSLKTHSFTVGLPGDHEDRTHCHYRESRHARETVPRVHRDNHMPWRSGSEVHGHHRSANLNLASVRESHSLRMRFRFQRFNTTGSQTSRFAKLEKI</sequence>
<dbReference type="Pfam" id="PF00270">
    <property type="entry name" value="DEAD"/>
    <property type="match status" value="1"/>
</dbReference>
<protein>
    <recommendedName>
        <fullName evidence="11">ATP-dependent rRNA helicase RRP3</fullName>
    </recommendedName>
    <alternativeName>
        <fullName evidence="10">ATP-dependent rRNA helicase rrp3</fullName>
    </alternativeName>
</protein>
<dbReference type="AlphaFoldDB" id="A0A1C7M0V6"/>
<dbReference type="SUPFAM" id="SSF52540">
    <property type="entry name" value="P-loop containing nucleoside triphosphate hydrolases"/>
    <property type="match status" value="1"/>
</dbReference>
<comment type="caution">
    <text evidence="18">The sequence shown here is derived from an EMBL/GenBank/DDBJ whole genome shotgun (WGS) entry which is preliminary data.</text>
</comment>
<dbReference type="OrthoDB" id="10261904at2759"/>
<keyword evidence="3 13" id="KW-0547">Nucleotide-binding</keyword>
<keyword evidence="5 13" id="KW-0347">Helicase</keyword>
<evidence type="ECO:0000256" key="7">
    <source>
        <dbReference type="ARBA" id="ARBA00022884"/>
    </source>
</evidence>
<reference evidence="18 19" key="1">
    <citation type="submission" date="2016-03" db="EMBL/GenBank/DDBJ databases">
        <title>Whole genome sequencing of Grifola frondosa 9006-11.</title>
        <authorList>
            <person name="Min B."/>
            <person name="Park H."/>
            <person name="Kim J.-G."/>
            <person name="Cho H."/>
            <person name="Oh Y.-L."/>
            <person name="Kong W.-S."/>
            <person name="Choi I.-G."/>
        </authorList>
    </citation>
    <scope>NUCLEOTIDE SEQUENCE [LARGE SCALE GENOMIC DNA]</scope>
    <source>
        <strain evidence="18 19">9006-11</strain>
    </source>
</reference>
<evidence type="ECO:0000259" key="15">
    <source>
        <dbReference type="PROSITE" id="PS51192"/>
    </source>
</evidence>
<evidence type="ECO:0000256" key="5">
    <source>
        <dbReference type="ARBA" id="ARBA00022806"/>
    </source>
</evidence>
<dbReference type="Proteomes" id="UP000092993">
    <property type="component" value="Unassembled WGS sequence"/>
</dbReference>
<keyword evidence="2" id="KW-0690">Ribosome biogenesis</keyword>
<evidence type="ECO:0000256" key="3">
    <source>
        <dbReference type="ARBA" id="ARBA00022741"/>
    </source>
</evidence>
<dbReference type="STRING" id="5627.A0A1C7M0V6"/>
<dbReference type="InterPro" id="IPR027417">
    <property type="entry name" value="P-loop_NTPase"/>
</dbReference>
<evidence type="ECO:0000256" key="12">
    <source>
        <dbReference type="PROSITE-ProRule" id="PRU00552"/>
    </source>
</evidence>
<feature type="domain" description="Helicase ATP-binding" evidence="15">
    <location>
        <begin position="38"/>
        <end position="210"/>
    </location>
</feature>
<evidence type="ECO:0000256" key="1">
    <source>
        <dbReference type="ARBA" id="ARBA00004123"/>
    </source>
</evidence>
<evidence type="ECO:0000256" key="4">
    <source>
        <dbReference type="ARBA" id="ARBA00022801"/>
    </source>
</evidence>
<evidence type="ECO:0000256" key="9">
    <source>
        <dbReference type="ARBA" id="ARBA00024350"/>
    </source>
</evidence>
<dbReference type="GO" id="GO:0005634">
    <property type="term" value="C:nucleus"/>
    <property type="evidence" value="ECO:0007669"/>
    <property type="project" value="UniProtKB-SubCell"/>
</dbReference>
<evidence type="ECO:0000256" key="2">
    <source>
        <dbReference type="ARBA" id="ARBA00022517"/>
    </source>
</evidence>
<evidence type="ECO:0000256" key="10">
    <source>
        <dbReference type="ARBA" id="ARBA00024394"/>
    </source>
</evidence>
<dbReference type="Pfam" id="PF00271">
    <property type="entry name" value="Helicase_C"/>
    <property type="match status" value="1"/>
</dbReference>